<proteinExistence type="inferred from homology"/>
<keyword evidence="4 6" id="KW-1133">Transmembrane helix</keyword>
<sequence>MKRAILTALVPGAVGLISSIPYSKSSNFIEWWNSCKKPDWAPKSLYTYACMDALTITPVGYASYFIYKYGGGLNNALTALSLGLYGSNLMLCSASLSFMKKKDIKAVYYFSIAVHLTATGSAIIAYKINRCTGLLMVPYVLWTGFYTFTLYVMKNLNSEIKN</sequence>
<evidence type="ECO:0000256" key="5">
    <source>
        <dbReference type="ARBA" id="ARBA00023136"/>
    </source>
</evidence>
<evidence type="ECO:0000256" key="4">
    <source>
        <dbReference type="ARBA" id="ARBA00022989"/>
    </source>
</evidence>
<dbReference type="Proteomes" id="UP000095285">
    <property type="component" value="Unassembled WGS sequence"/>
</dbReference>
<dbReference type="CTD" id="9942981"/>
<feature type="transmembrane region" description="Helical" evidence="6">
    <location>
        <begin position="134"/>
        <end position="153"/>
    </location>
</feature>
<dbReference type="eggNOG" id="KOG3797">
    <property type="taxonomic scope" value="Eukaryota"/>
</dbReference>
<dbReference type="OMA" id="PIVWTCL"/>
<dbReference type="WBParaSite" id="EN70_1600">
    <property type="protein sequence ID" value="EN70_1600"/>
    <property type="gene ID" value="EN70_1600"/>
</dbReference>
<keyword evidence="5 6" id="KW-0472">Membrane</keyword>
<accession>A0A1S0U012</accession>
<accession>A0A1I7VE89</accession>
<reference evidence="9" key="2">
    <citation type="submission" date="2016-11" db="UniProtKB">
        <authorList>
            <consortium name="WormBaseParasite"/>
        </authorList>
    </citation>
    <scope>IDENTIFICATION</scope>
</reference>
<dbReference type="STRING" id="7209.A0A1I7VE89"/>
<dbReference type="EMBL" id="JH712508">
    <property type="protein sequence ID" value="EFO22915.1"/>
    <property type="molecule type" value="Genomic_DNA"/>
</dbReference>
<dbReference type="GO" id="GO:0033013">
    <property type="term" value="P:tetrapyrrole metabolic process"/>
    <property type="evidence" value="ECO:0007669"/>
    <property type="project" value="UniProtKB-ARBA"/>
</dbReference>
<dbReference type="InterPro" id="IPR004307">
    <property type="entry name" value="TspO_MBR"/>
</dbReference>
<feature type="transmembrane region" description="Helical" evidence="6">
    <location>
        <begin position="76"/>
        <end position="99"/>
    </location>
</feature>
<comment type="subcellular location">
    <subcellularLocation>
        <location evidence="1">Membrane</location>
        <topology evidence="1">Multi-pass membrane protein</topology>
    </subcellularLocation>
</comment>
<dbReference type="KEGG" id="loa:LOAG_05565"/>
<reference evidence="7 8" key="1">
    <citation type="submission" date="2012-04" db="EMBL/GenBank/DDBJ databases">
        <title>The Genome Sequence of Loa loa.</title>
        <authorList>
            <consortium name="The Broad Institute Genome Sequencing Platform"/>
            <consortium name="Broad Institute Genome Sequencing Center for Infectious Disease"/>
            <person name="Nutman T.B."/>
            <person name="Fink D.L."/>
            <person name="Russ C."/>
            <person name="Young S."/>
            <person name="Zeng Q."/>
            <person name="Gargeya S."/>
            <person name="Alvarado L."/>
            <person name="Berlin A."/>
            <person name="Chapman S.B."/>
            <person name="Chen Z."/>
            <person name="Freedman E."/>
            <person name="Gellesch M."/>
            <person name="Goldberg J."/>
            <person name="Griggs A."/>
            <person name="Gujja S."/>
            <person name="Heilman E.R."/>
            <person name="Heiman D."/>
            <person name="Howarth C."/>
            <person name="Mehta T."/>
            <person name="Neiman D."/>
            <person name="Pearson M."/>
            <person name="Roberts A."/>
            <person name="Saif S."/>
            <person name="Shea T."/>
            <person name="Shenoy N."/>
            <person name="Sisk P."/>
            <person name="Stolte C."/>
            <person name="Sykes S."/>
            <person name="White J."/>
            <person name="Yandava C."/>
            <person name="Haas B."/>
            <person name="Henn M.R."/>
            <person name="Nusbaum C."/>
            <person name="Birren B."/>
        </authorList>
    </citation>
    <scope>NUCLEOTIDE SEQUENCE [LARGE SCALE GENOMIC DNA]</scope>
</reference>
<evidence type="ECO:0000256" key="6">
    <source>
        <dbReference type="SAM" id="Phobius"/>
    </source>
</evidence>
<evidence type="ECO:0000256" key="3">
    <source>
        <dbReference type="ARBA" id="ARBA00022692"/>
    </source>
</evidence>
<gene>
    <name evidence="7 9" type="ORF">LOAG_05565</name>
</gene>
<dbReference type="Gene3D" id="1.20.1260.100">
    <property type="entry name" value="TspO/MBR protein"/>
    <property type="match status" value="1"/>
</dbReference>
<name>A0A1I7VE89_LOALO</name>
<evidence type="ECO:0000256" key="1">
    <source>
        <dbReference type="ARBA" id="ARBA00004141"/>
    </source>
</evidence>
<keyword evidence="3 6" id="KW-0812">Transmembrane</keyword>
<evidence type="ECO:0000256" key="2">
    <source>
        <dbReference type="ARBA" id="ARBA00007524"/>
    </source>
</evidence>
<protein>
    <submittedName>
        <fullName evidence="9">TspO protein</fullName>
    </submittedName>
</protein>
<dbReference type="AlphaFoldDB" id="A0A1I7VE89"/>
<dbReference type="GeneID" id="9942981"/>
<dbReference type="CDD" id="cd15904">
    <property type="entry name" value="TSPO_MBR"/>
    <property type="match status" value="1"/>
</dbReference>
<dbReference type="GO" id="GO:0005741">
    <property type="term" value="C:mitochondrial outer membrane"/>
    <property type="evidence" value="ECO:0007669"/>
    <property type="project" value="TreeGrafter"/>
</dbReference>
<comment type="similarity">
    <text evidence="2">Belongs to the TspO/BZRP family.</text>
</comment>
<organism evidence="8 9">
    <name type="scientific">Loa loa</name>
    <name type="common">Eye worm</name>
    <name type="synonym">Filaria loa</name>
    <dbReference type="NCBI Taxonomy" id="7209"/>
    <lineage>
        <taxon>Eukaryota</taxon>
        <taxon>Metazoa</taxon>
        <taxon>Ecdysozoa</taxon>
        <taxon>Nematoda</taxon>
        <taxon>Chromadorea</taxon>
        <taxon>Rhabditida</taxon>
        <taxon>Spirurina</taxon>
        <taxon>Spiruromorpha</taxon>
        <taxon>Filarioidea</taxon>
        <taxon>Onchocercidae</taxon>
        <taxon>Loa</taxon>
    </lineage>
</organism>
<dbReference type="Pfam" id="PF03073">
    <property type="entry name" value="TspO_MBR"/>
    <property type="match status" value="1"/>
</dbReference>
<evidence type="ECO:0000313" key="7">
    <source>
        <dbReference type="EMBL" id="EFO22915.1"/>
    </source>
</evidence>
<keyword evidence="8" id="KW-1185">Reference proteome</keyword>
<dbReference type="PANTHER" id="PTHR10057:SF0">
    <property type="entry name" value="TRANSLOCATOR PROTEIN"/>
    <property type="match status" value="1"/>
</dbReference>
<feature type="transmembrane region" description="Helical" evidence="6">
    <location>
        <begin position="106"/>
        <end position="128"/>
    </location>
</feature>
<dbReference type="InterPro" id="IPR038330">
    <property type="entry name" value="TspO/MBR-related_sf"/>
</dbReference>
<dbReference type="PANTHER" id="PTHR10057">
    <property type="entry name" value="PERIPHERAL-TYPE BENZODIAZEPINE RECEPTOR"/>
    <property type="match status" value="1"/>
</dbReference>
<dbReference type="OrthoDB" id="8841220at2759"/>
<evidence type="ECO:0000313" key="9">
    <source>
        <dbReference type="WBParaSite" id="EN70_1600"/>
    </source>
</evidence>
<evidence type="ECO:0000313" key="8">
    <source>
        <dbReference type="Proteomes" id="UP000095285"/>
    </source>
</evidence>
<dbReference type="RefSeq" id="XP_003141153.1">
    <property type="nucleotide sequence ID" value="XM_003141105.1"/>
</dbReference>